<proteinExistence type="predicted"/>
<evidence type="ECO:0000313" key="3">
    <source>
        <dbReference type="Proteomes" id="UP000708208"/>
    </source>
</evidence>
<sequence>MRSLLKSKTGKKRLSKIWYELKLDQDPILDWVGPGPSKNLLLDKVSEYIHNFWCNKDESLQLQLLQNSRNRRQLPRELPHSSQTNKLAKNFRQVHGKNGHRAANDQGLQRPKRKMNVWSRECD</sequence>
<comment type="caution">
    <text evidence="2">The sequence shown here is derived from an EMBL/GenBank/DDBJ whole genome shotgun (WGS) entry which is preliminary data.</text>
</comment>
<protein>
    <submittedName>
        <fullName evidence="2">Uncharacterized protein</fullName>
    </submittedName>
</protein>
<dbReference type="Proteomes" id="UP000708208">
    <property type="component" value="Unassembled WGS sequence"/>
</dbReference>
<dbReference type="EMBL" id="CAJVCH010128918">
    <property type="protein sequence ID" value="CAG7725957.1"/>
    <property type="molecule type" value="Genomic_DNA"/>
</dbReference>
<gene>
    <name evidence="2" type="ORF">AFUS01_LOCUS14893</name>
</gene>
<name>A0A8J2P519_9HEXA</name>
<accession>A0A8J2P519</accession>
<organism evidence="2 3">
    <name type="scientific">Allacma fusca</name>
    <dbReference type="NCBI Taxonomy" id="39272"/>
    <lineage>
        <taxon>Eukaryota</taxon>
        <taxon>Metazoa</taxon>
        <taxon>Ecdysozoa</taxon>
        <taxon>Arthropoda</taxon>
        <taxon>Hexapoda</taxon>
        <taxon>Collembola</taxon>
        <taxon>Symphypleona</taxon>
        <taxon>Sminthuridae</taxon>
        <taxon>Allacma</taxon>
    </lineage>
</organism>
<reference evidence="2" key="1">
    <citation type="submission" date="2021-06" db="EMBL/GenBank/DDBJ databases">
        <authorList>
            <person name="Hodson N. C."/>
            <person name="Mongue J. A."/>
            <person name="Jaron S. K."/>
        </authorList>
    </citation>
    <scope>NUCLEOTIDE SEQUENCE</scope>
</reference>
<evidence type="ECO:0000313" key="2">
    <source>
        <dbReference type="EMBL" id="CAG7725957.1"/>
    </source>
</evidence>
<keyword evidence="3" id="KW-1185">Reference proteome</keyword>
<evidence type="ECO:0000256" key="1">
    <source>
        <dbReference type="SAM" id="MobiDB-lite"/>
    </source>
</evidence>
<feature type="region of interest" description="Disordered" evidence="1">
    <location>
        <begin position="92"/>
        <end position="123"/>
    </location>
</feature>
<dbReference type="AlphaFoldDB" id="A0A8J2P519"/>